<dbReference type="Ensembl" id="ENSJJAT00000015330.1">
    <property type="protein sequence ID" value="ENSJJAP00000008891.1"/>
    <property type="gene ID" value="ENSJJAG00000012935.1"/>
</dbReference>
<dbReference type="PANTHER" id="PTHR47736">
    <property type="entry name" value="BPI FOLD-CONTAINING FAMILY A MEMBER 3"/>
    <property type="match status" value="1"/>
</dbReference>
<reference evidence="3" key="2">
    <citation type="submission" date="2025-09" db="UniProtKB">
        <authorList>
            <consortium name="Ensembl"/>
        </authorList>
    </citation>
    <scope>IDENTIFICATION</scope>
</reference>
<dbReference type="SUPFAM" id="SSF55394">
    <property type="entry name" value="Bactericidal permeability-increasing protein, BPI"/>
    <property type="match status" value="1"/>
</dbReference>
<accession>A0A8C5KGW4</accession>
<name>A0A8C5KGW4_JACJA</name>
<gene>
    <name evidence="3" type="primary">Bpifa3</name>
</gene>
<dbReference type="InterPro" id="IPR017943">
    <property type="entry name" value="Bactericidal_perm-incr_a/b_dom"/>
</dbReference>
<dbReference type="Pfam" id="PF01273">
    <property type="entry name" value="LBP_BPI_CETP"/>
    <property type="match status" value="1"/>
</dbReference>
<dbReference type="GO" id="GO:0008289">
    <property type="term" value="F:lipid binding"/>
    <property type="evidence" value="ECO:0007669"/>
    <property type="project" value="InterPro"/>
</dbReference>
<feature type="domain" description="Lipid-binding serum glycoprotein N-terminal" evidence="2">
    <location>
        <begin position="48"/>
        <end position="221"/>
    </location>
</feature>
<dbReference type="Gene3D" id="3.15.10.10">
    <property type="entry name" value="Bactericidal permeability-increasing protein, domain 1"/>
    <property type="match status" value="1"/>
</dbReference>
<evidence type="ECO:0000313" key="4">
    <source>
        <dbReference type="Proteomes" id="UP000694385"/>
    </source>
</evidence>
<protein>
    <submittedName>
        <fullName evidence="3">BPI fold containing family A, member 3</fullName>
    </submittedName>
</protein>
<dbReference type="Proteomes" id="UP000694385">
    <property type="component" value="Unassembled WGS sequence"/>
</dbReference>
<proteinExistence type="predicted"/>
<dbReference type="InterPro" id="IPR032946">
    <property type="entry name" value="Bpifa3"/>
</dbReference>
<dbReference type="OMA" id="TNMQLDY"/>
<dbReference type="PANTHER" id="PTHR47736:SF1">
    <property type="entry name" value="BPI FOLD-CONTAINING FAMILY A MEMBER 3"/>
    <property type="match status" value="1"/>
</dbReference>
<keyword evidence="1" id="KW-0732">Signal</keyword>
<reference evidence="3" key="1">
    <citation type="submission" date="2025-08" db="UniProtKB">
        <authorList>
            <consortium name="Ensembl"/>
        </authorList>
    </citation>
    <scope>IDENTIFICATION</scope>
</reference>
<dbReference type="AlphaFoldDB" id="A0A8C5KGW4"/>
<dbReference type="GeneTree" id="ENSGT01100000263546"/>
<sequence length="241" mass="26497">MHLLRRLLLLLLLASLAFPSALHQQPRPGPAMGCIDSKSTLARIIAQGLLKYNAEGQIQNIGLLDQLNVSGQVAQGMVGWLMGGSTNVQQQQGISIKITNVQLDCGGIQMSFPKEWFSANTSLEFDIESRVPLNENIVKMHACMGLTTEFWLEKDKFGRRELVMGGCRIALGSVGMLDPTEVIPSKTKHFLHNLKENLGKLTPNLVANQVCPLIGETLKQLDVKLLKGLLEQVTAYEPDQV</sequence>
<evidence type="ECO:0000259" key="2">
    <source>
        <dbReference type="Pfam" id="PF01273"/>
    </source>
</evidence>
<evidence type="ECO:0000256" key="1">
    <source>
        <dbReference type="SAM" id="SignalP"/>
    </source>
</evidence>
<dbReference type="InterPro" id="IPR017942">
    <property type="entry name" value="Lipid-bd_serum_glycop_N"/>
</dbReference>
<organism evidence="3 4">
    <name type="scientific">Jaculus jaculus</name>
    <name type="common">Lesser Egyptian jerboa</name>
    <dbReference type="NCBI Taxonomy" id="51337"/>
    <lineage>
        <taxon>Eukaryota</taxon>
        <taxon>Metazoa</taxon>
        <taxon>Chordata</taxon>
        <taxon>Craniata</taxon>
        <taxon>Vertebrata</taxon>
        <taxon>Euteleostomi</taxon>
        <taxon>Mammalia</taxon>
        <taxon>Eutheria</taxon>
        <taxon>Euarchontoglires</taxon>
        <taxon>Glires</taxon>
        <taxon>Rodentia</taxon>
        <taxon>Myomorpha</taxon>
        <taxon>Dipodoidea</taxon>
        <taxon>Dipodidae</taxon>
        <taxon>Dipodinae</taxon>
        <taxon>Jaculus</taxon>
    </lineage>
</organism>
<feature type="chain" id="PRO_5034299847" evidence="1">
    <location>
        <begin position="24"/>
        <end position="241"/>
    </location>
</feature>
<keyword evidence="4" id="KW-1185">Reference proteome</keyword>
<evidence type="ECO:0000313" key="3">
    <source>
        <dbReference type="Ensembl" id="ENSJJAP00000008891.1"/>
    </source>
</evidence>
<feature type="signal peptide" evidence="1">
    <location>
        <begin position="1"/>
        <end position="23"/>
    </location>
</feature>